<evidence type="ECO:0000313" key="1">
    <source>
        <dbReference type="EMBL" id="JAD86856.1"/>
    </source>
</evidence>
<accession>A0A0A9DG82</accession>
<reference evidence="1" key="2">
    <citation type="journal article" date="2015" name="Data Brief">
        <title>Shoot transcriptome of the giant reed, Arundo donax.</title>
        <authorList>
            <person name="Barrero R.A."/>
            <person name="Guerrero F.D."/>
            <person name="Moolhuijzen P."/>
            <person name="Goolsby J.A."/>
            <person name="Tidwell J."/>
            <person name="Bellgard S.E."/>
            <person name="Bellgard M.I."/>
        </authorList>
    </citation>
    <scope>NUCLEOTIDE SEQUENCE</scope>
    <source>
        <tissue evidence="1">Shoot tissue taken approximately 20 cm above the soil surface</tissue>
    </source>
</reference>
<protein>
    <submittedName>
        <fullName evidence="1">Uncharacterized protein</fullName>
    </submittedName>
</protein>
<name>A0A0A9DG82_ARUDO</name>
<organism evidence="1">
    <name type="scientific">Arundo donax</name>
    <name type="common">Giant reed</name>
    <name type="synonym">Donax arundinaceus</name>
    <dbReference type="NCBI Taxonomy" id="35708"/>
    <lineage>
        <taxon>Eukaryota</taxon>
        <taxon>Viridiplantae</taxon>
        <taxon>Streptophyta</taxon>
        <taxon>Embryophyta</taxon>
        <taxon>Tracheophyta</taxon>
        <taxon>Spermatophyta</taxon>
        <taxon>Magnoliopsida</taxon>
        <taxon>Liliopsida</taxon>
        <taxon>Poales</taxon>
        <taxon>Poaceae</taxon>
        <taxon>PACMAD clade</taxon>
        <taxon>Arundinoideae</taxon>
        <taxon>Arundineae</taxon>
        <taxon>Arundo</taxon>
    </lineage>
</organism>
<dbReference type="EMBL" id="GBRH01211039">
    <property type="protein sequence ID" value="JAD86856.1"/>
    <property type="molecule type" value="Transcribed_RNA"/>
</dbReference>
<dbReference type="AlphaFoldDB" id="A0A0A9DG82"/>
<proteinExistence type="predicted"/>
<sequence>MRIISVMNTNHTKRIREIVECGKISREYFIEYRVKATFMYMAYFTIIHGSKIQSHCPSLIKLAICVTYHE</sequence>
<reference evidence="1" key="1">
    <citation type="submission" date="2014-09" db="EMBL/GenBank/DDBJ databases">
        <authorList>
            <person name="Magalhaes I.L.F."/>
            <person name="Oliveira U."/>
            <person name="Santos F.R."/>
            <person name="Vidigal T.H.D.A."/>
            <person name="Brescovit A.D."/>
            <person name="Santos A.J."/>
        </authorList>
    </citation>
    <scope>NUCLEOTIDE SEQUENCE</scope>
    <source>
        <tissue evidence="1">Shoot tissue taken approximately 20 cm above the soil surface</tissue>
    </source>
</reference>